<dbReference type="EMBL" id="JARGDH010000093">
    <property type="protein sequence ID" value="KAL0263862.1"/>
    <property type="molecule type" value="Genomic_DNA"/>
</dbReference>
<dbReference type="InterPro" id="IPR015824">
    <property type="entry name" value="Phosphoglycerate_kinase_N"/>
</dbReference>
<dbReference type="PANTHER" id="PTHR11406:SF23">
    <property type="entry name" value="PHOSPHOGLYCERATE KINASE 1, CHLOROPLASTIC-RELATED"/>
    <property type="match status" value="1"/>
</dbReference>
<dbReference type="Gene3D" id="3.40.50.1260">
    <property type="entry name" value="Phosphoglycerate kinase, N-terminal domain"/>
    <property type="match status" value="2"/>
</dbReference>
<comment type="similarity">
    <text evidence="3 10">Belongs to the phosphoglycerate kinase family.</text>
</comment>
<dbReference type="EC" id="2.7.2.3" evidence="4 10"/>
<gene>
    <name evidence="12" type="ORF">PYX00_011163</name>
</gene>
<accession>A0AAW2H6D1</accession>
<reference evidence="12" key="1">
    <citation type="journal article" date="2024" name="Gigascience">
        <title>Chromosome-level genome of the poultry shaft louse Menopon gallinae provides insight into the host-switching and adaptive evolution of parasitic lice.</title>
        <authorList>
            <person name="Xu Y."/>
            <person name="Ma L."/>
            <person name="Liu S."/>
            <person name="Liang Y."/>
            <person name="Liu Q."/>
            <person name="He Z."/>
            <person name="Tian L."/>
            <person name="Duan Y."/>
            <person name="Cai W."/>
            <person name="Li H."/>
            <person name="Song F."/>
        </authorList>
    </citation>
    <scope>NUCLEOTIDE SEQUENCE</scope>
    <source>
        <strain evidence="12">Cailab_2023a</strain>
    </source>
</reference>
<evidence type="ECO:0000256" key="9">
    <source>
        <dbReference type="ARBA" id="ARBA00022842"/>
    </source>
</evidence>
<comment type="caution">
    <text evidence="12">The sequence shown here is derived from an EMBL/GenBank/DDBJ whole genome shotgun (WGS) entry which is preliminary data.</text>
</comment>
<evidence type="ECO:0000256" key="2">
    <source>
        <dbReference type="ARBA" id="ARBA00001946"/>
    </source>
</evidence>
<dbReference type="GO" id="GO:0006096">
    <property type="term" value="P:glycolytic process"/>
    <property type="evidence" value="ECO:0007669"/>
    <property type="project" value="InterPro"/>
</dbReference>
<comment type="pathway">
    <text evidence="10">Carbohydrate degradation; glycolysis; pyruvate from D-glyceraldehyde 3-phosphate: step 2/5.</text>
</comment>
<comment type="catalytic activity">
    <reaction evidence="1 10">
        <text>(2R)-3-phosphoglycerate + ATP = (2R)-3-phospho-glyceroyl phosphate + ADP</text>
        <dbReference type="Rhea" id="RHEA:14801"/>
        <dbReference type="ChEBI" id="CHEBI:30616"/>
        <dbReference type="ChEBI" id="CHEBI:57604"/>
        <dbReference type="ChEBI" id="CHEBI:58272"/>
        <dbReference type="ChEBI" id="CHEBI:456216"/>
        <dbReference type="EC" id="2.7.2.3"/>
    </reaction>
</comment>
<keyword evidence="8" id="KW-0067">ATP-binding</keyword>
<keyword evidence="6" id="KW-0547">Nucleotide-binding</keyword>
<dbReference type="PANTHER" id="PTHR11406">
    <property type="entry name" value="PHOSPHOGLYCERATE KINASE"/>
    <property type="match status" value="1"/>
</dbReference>
<evidence type="ECO:0000256" key="8">
    <source>
        <dbReference type="ARBA" id="ARBA00022840"/>
    </source>
</evidence>
<dbReference type="InterPro" id="IPR036043">
    <property type="entry name" value="Phosphoglycerate_kinase_sf"/>
</dbReference>
<name>A0AAW2H6D1_9NEOP</name>
<evidence type="ECO:0000256" key="7">
    <source>
        <dbReference type="ARBA" id="ARBA00022777"/>
    </source>
</evidence>
<dbReference type="GO" id="GO:0005524">
    <property type="term" value="F:ATP binding"/>
    <property type="evidence" value="ECO:0007669"/>
    <property type="project" value="UniProtKB-KW"/>
</dbReference>
<dbReference type="Pfam" id="PF00162">
    <property type="entry name" value="PGK"/>
    <property type="match status" value="1"/>
</dbReference>
<evidence type="ECO:0000256" key="6">
    <source>
        <dbReference type="ARBA" id="ARBA00022741"/>
    </source>
</evidence>
<evidence type="ECO:0000313" key="12">
    <source>
        <dbReference type="EMBL" id="KAL0263862.1"/>
    </source>
</evidence>
<comment type="cofactor">
    <cofactor evidence="2">
        <name>Mg(2+)</name>
        <dbReference type="ChEBI" id="CHEBI:18420"/>
    </cofactor>
</comment>
<dbReference type="SUPFAM" id="SSF53748">
    <property type="entry name" value="Phosphoglycerate kinase"/>
    <property type="match status" value="1"/>
</dbReference>
<dbReference type="GO" id="GO:0004618">
    <property type="term" value="F:phosphoglycerate kinase activity"/>
    <property type="evidence" value="ECO:0007669"/>
    <property type="project" value="UniProtKB-EC"/>
</dbReference>
<sequence>MLENLRFHKGETQNDNEFAQQLASLGDIFVSDAFSTAHRAHASTEGITKILPSVAGRLMEAEVNALKQALENPKKPVVAIVGGAKVSTKLSVLHNLVKKVDTIIIGGGMGNTFLYAQGINMERSLHEPDMKDECLKIMQEAKEANCELVFPVDAQMAKELKENVEVIVGCNKEIPKDYEILDAGPESLKKFKSVLDNAKTLIWNGPLGAFEVPPFHKTTIEIAKYVAELTKKGSLISIAGGGDTISSIHKANVYDSISYISTAGGAFLEWMEGKVLPGIVVLEKE</sequence>
<keyword evidence="9" id="KW-0460">Magnesium</keyword>
<evidence type="ECO:0000256" key="4">
    <source>
        <dbReference type="ARBA" id="ARBA00013061"/>
    </source>
</evidence>
<dbReference type="GO" id="GO:0006094">
    <property type="term" value="P:gluconeogenesis"/>
    <property type="evidence" value="ECO:0007669"/>
    <property type="project" value="TreeGrafter"/>
</dbReference>
<keyword evidence="7 10" id="KW-0418">Kinase</keyword>
<evidence type="ECO:0000256" key="11">
    <source>
        <dbReference type="RuleBase" id="RU000696"/>
    </source>
</evidence>
<proteinExistence type="inferred from homology"/>
<protein>
    <recommendedName>
        <fullName evidence="4 10">Phosphoglycerate kinase</fullName>
        <ecNumber evidence="4 10">2.7.2.3</ecNumber>
    </recommendedName>
</protein>
<evidence type="ECO:0000256" key="1">
    <source>
        <dbReference type="ARBA" id="ARBA00000642"/>
    </source>
</evidence>
<evidence type="ECO:0000256" key="3">
    <source>
        <dbReference type="ARBA" id="ARBA00008982"/>
    </source>
</evidence>
<dbReference type="InterPro" id="IPR001576">
    <property type="entry name" value="Phosphoglycerate_kinase"/>
</dbReference>
<organism evidence="12">
    <name type="scientific">Menopon gallinae</name>
    <name type="common">poultry shaft louse</name>
    <dbReference type="NCBI Taxonomy" id="328185"/>
    <lineage>
        <taxon>Eukaryota</taxon>
        <taxon>Metazoa</taxon>
        <taxon>Ecdysozoa</taxon>
        <taxon>Arthropoda</taxon>
        <taxon>Hexapoda</taxon>
        <taxon>Insecta</taxon>
        <taxon>Pterygota</taxon>
        <taxon>Neoptera</taxon>
        <taxon>Paraneoptera</taxon>
        <taxon>Psocodea</taxon>
        <taxon>Troctomorpha</taxon>
        <taxon>Phthiraptera</taxon>
        <taxon>Amblycera</taxon>
        <taxon>Menoponidae</taxon>
        <taxon>Menopon</taxon>
    </lineage>
</organism>
<dbReference type="GO" id="GO:0005829">
    <property type="term" value="C:cytosol"/>
    <property type="evidence" value="ECO:0007669"/>
    <property type="project" value="TreeGrafter"/>
</dbReference>
<dbReference type="PRINTS" id="PR00477">
    <property type="entry name" value="PHGLYCKINASE"/>
</dbReference>
<comment type="subunit">
    <text evidence="11">Monomer.</text>
</comment>
<evidence type="ECO:0000256" key="5">
    <source>
        <dbReference type="ARBA" id="ARBA00022679"/>
    </source>
</evidence>
<evidence type="ECO:0000256" key="10">
    <source>
        <dbReference type="RuleBase" id="RU000532"/>
    </source>
</evidence>
<dbReference type="FunFam" id="3.40.50.1260:FF:000001">
    <property type="entry name" value="Phosphoglycerate kinase"/>
    <property type="match status" value="1"/>
</dbReference>
<keyword evidence="5 10" id="KW-0808">Transferase</keyword>
<dbReference type="GO" id="GO:0043531">
    <property type="term" value="F:ADP binding"/>
    <property type="evidence" value="ECO:0007669"/>
    <property type="project" value="TreeGrafter"/>
</dbReference>
<dbReference type="AlphaFoldDB" id="A0AAW2H6D1"/>